<evidence type="ECO:0000313" key="3">
    <source>
        <dbReference type="Proteomes" id="UP000077069"/>
    </source>
</evidence>
<feature type="compositionally biased region" description="Pro residues" evidence="1">
    <location>
        <begin position="44"/>
        <end position="84"/>
    </location>
</feature>
<organism evidence="2 3">
    <name type="scientific">Paraphaeosphaeria sporulosa</name>
    <dbReference type="NCBI Taxonomy" id="1460663"/>
    <lineage>
        <taxon>Eukaryota</taxon>
        <taxon>Fungi</taxon>
        <taxon>Dikarya</taxon>
        <taxon>Ascomycota</taxon>
        <taxon>Pezizomycotina</taxon>
        <taxon>Dothideomycetes</taxon>
        <taxon>Pleosporomycetidae</taxon>
        <taxon>Pleosporales</taxon>
        <taxon>Massarineae</taxon>
        <taxon>Didymosphaeriaceae</taxon>
        <taxon>Paraphaeosphaeria</taxon>
    </lineage>
</organism>
<name>A0A177C1H4_9PLEO</name>
<dbReference type="AlphaFoldDB" id="A0A177C1H4"/>
<reference evidence="2 3" key="1">
    <citation type="submission" date="2016-05" db="EMBL/GenBank/DDBJ databases">
        <title>Comparative analysis of secretome profiles of manganese(II)-oxidizing ascomycete fungi.</title>
        <authorList>
            <consortium name="DOE Joint Genome Institute"/>
            <person name="Zeiner C.A."/>
            <person name="Purvine S.O."/>
            <person name="Zink E.M."/>
            <person name="Wu S."/>
            <person name="Pasa-Tolic L."/>
            <person name="Chaput D.L."/>
            <person name="Haridas S."/>
            <person name="Grigoriev I.V."/>
            <person name="Santelli C.M."/>
            <person name="Hansel C.M."/>
        </authorList>
    </citation>
    <scope>NUCLEOTIDE SEQUENCE [LARGE SCALE GENOMIC DNA]</scope>
    <source>
        <strain evidence="2 3">AP3s5-JAC2a</strain>
    </source>
</reference>
<dbReference type="Proteomes" id="UP000077069">
    <property type="component" value="Unassembled WGS sequence"/>
</dbReference>
<dbReference type="GeneID" id="28768735"/>
<gene>
    <name evidence="2" type="ORF">CC84DRAFT_1263573</name>
</gene>
<evidence type="ECO:0000256" key="1">
    <source>
        <dbReference type="SAM" id="MobiDB-lite"/>
    </source>
</evidence>
<accession>A0A177C1H4</accession>
<dbReference type="InParanoid" id="A0A177C1H4"/>
<protein>
    <submittedName>
        <fullName evidence="2">Uncharacterized protein</fullName>
    </submittedName>
</protein>
<keyword evidence="3" id="KW-1185">Reference proteome</keyword>
<sequence length="106" mass="11118">KYKTPTVVPHQPVLSFTAQYLITNPPNHTLQTPSTCSSPSSSLPSPPPPRLSTPTPTAPPPLLLPPALPLPPELALPLPPPPLPSKVQLSPTALPWLSSSVPVPLL</sequence>
<feature type="compositionally biased region" description="Low complexity" evidence="1">
    <location>
        <begin position="29"/>
        <end position="43"/>
    </location>
</feature>
<dbReference type="EMBL" id="KV441559">
    <property type="protein sequence ID" value="OAG00648.1"/>
    <property type="molecule type" value="Genomic_DNA"/>
</dbReference>
<proteinExistence type="predicted"/>
<dbReference type="RefSeq" id="XP_018031013.1">
    <property type="nucleotide sequence ID" value="XM_018185249.1"/>
</dbReference>
<evidence type="ECO:0000313" key="2">
    <source>
        <dbReference type="EMBL" id="OAG00648.1"/>
    </source>
</evidence>
<feature type="region of interest" description="Disordered" evidence="1">
    <location>
        <begin position="24"/>
        <end position="90"/>
    </location>
</feature>
<feature type="non-terminal residue" evidence="2">
    <location>
        <position position="1"/>
    </location>
</feature>